<evidence type="ECO:0000256" key="3">
    <source>
        <dbReference type="RuleBase" id="RU362097"/>
    </source>
</evidence>
<dbReference type="EMBL" id="JBIXKD010000029">
    <property type="protein sequence ID" value="MFJ5323580.1"/>
    <property type="molecule type" value="Genomic_DNA"/>
</dbReference>
<dbReference type="Proteomes" id="UP001617714">
    <property type="component" value="Unassembled WGS sequence"/>
</dbReference>
<dbReference type="AlphaFoldDB" id="A0AAP9IHB4"/>
<dbReference type="SUPFAM" id="SSF56954">
    <property type="entry name" value="Outer membrane efflux proteins (OEP)"/>
    <property type="match status" value="1"/>
</dbReference>
<evidence type="ECO:0000313" key="6">
    <source>
        <dbReference type="EMBL" id="QHQ24348.1"/>
    </source>
</evidence>
<evidence type="ECO:0000313" key="7">
    <source>
        <dbReference type="Proteomes" id="UP000464054"/>
    </source>
</evidence>
<feature type="chain" id="PRO_5042664722" evidence="3">
    <location>
        <begin position="30"/>
        <end position="503"/>
    </location>
</feature>
<organism evidence="6 7">
    <name type="scientific">Pectobacterium parvum</name>
    <dbReference type="NCBI Taxonomy" id="2778550"/>
    <lineage>
        <taxon>Bacteria</taxon>
        <taxon>Pseudomonadati</taxon>
        <taxon>Pseudomonadota</taxon>
        <taxon>Gammaproteobacteria</taxon>
        <taxon>Enterobacterales</taxon>
        <taxon>Pectobacteriaceae</taxon>
        <taxon>Pectobacterium</taxon>
    </lineage>
</organism>
<feature type="compositionally biased region" description="Polar residues" evidence="4">
    <location>
        <begin position="491"/>
        <end position="503"/>
    </location>
</feature>
<dbReference type="PROSITE" id="PS51257">
    <property type="entry name" value="PROKAR_LIPOPROTEIN"/>
    <property type="match status" value="1"/>
</dbReference>
<keyword evidence="8" id="KW-1185">Reference proteome</keyword>
<dbReference type="Proteomes" id="UP000464054">
    <property type="component" value="Chromosome"/>
</dbReference>
<keyword evidence="3" id="KW-1134">Transmembrane beta strand</keyword>
<keyword evidence="3" id="KW-0449">Lipoprotein</keyword>
<proteinExistence type="inferred from homology"/>
<feature type="signal peptide" evidence="3">
    <location>
        <begin position="1"/>
        <end position="29"/>
    </location>
</feature>
<keyword evidence="3" id="KW-0812">Transmembrane</keyword>
<reference evidence="5 8" key="3">
    <citation type="submission" date="2024-10" db="EMBL/GenBank/DDBJ databases">
        <authorList>
            <person name="Lu C.-H."/>
        </authorList>
    </citation>
    <scope>NUCLEOTIDE SEQUENCE [LARGE SCALE GENOMIC DNA]</scope>
    <source>
        <strain evidence="5 8">22QBSP01-2</strain>
    </source>
</reference>
<sequence>MRNPPRNVYVRPILTALATALLLSGCSLALVDQRPAAPIPSQWSDGAEGSNVGASGKQSASATTELDWQAFVTDDGLRGLITLALNNNRDLRQTLLNVDAARAQYRVQRADRLPGAQIDGSGMRQRIPEDLRTPGASSVQSNYQAGVGLTSFELDLFGRVRNLSEAAMQEYLATEEAARSAQISLVTEVIQAYLTRDSAQRRYLLAIRILEAREASLRLIDQRRSLGAANELDYQESLGQTQQVRADLERIDREFRQASNALALLVGVNDVRPHLPASSGTGTLLVQALAPGTPSDLLEQRPDIRAAEHRLQARNASIGAARAAFFPRISLTGLFGSSSSELSNLFESGQRAWSFAPQITLPIFDGGRNRANLDLSLVRKDIAIADYEQAIQVAFREVSDALAATDTLRREEQAQRAFAQSSSRALQLAEDRYRSGADDHLRLLDAQRNDFASQMTLVQIETQRQIALATLFRTLGGSWRGDVPAQGRGQTGSNQAYASIASR</sequence>
<dbReference type="Gene3D" id="2.20.200.10">
    <property type="entry name" value="Outer membrane efflux proteins (OEP)"/>
    <property type="match status" value="1"/>
</dbReference>
<dbReference type="PANTHER" id="PTHR30203:SF32">
    <property type="entry name" value="CATION EFFLUX SYSTEM PROTEIN CUSC"/>
    <property type="match status" value="1"/>
</dbReference>
<dbReference type="GeneID" id="90769880"/>
<keyword evidence="3" id="KW-0732">Signal</keyword>
<dbReference type="GO" id="GO:0009279">
    <property type="term" value="C:cell outer membrane"/>
    <property type="evidence" value="ECO:0007669"/>
    <property type="project" value="UniProtKB-SubCell"/>
</dbReference>
<keyword evidence="3" id="KW-0564">Palmitate</keyword>
<dbReference type="GO" id="GO:0015562">
    <property type="term" value="F:efflux transmembrane transporter activity"/>
    <property type="evidence" value="ECO:0007669"/>
    <property type="project" value="InterPro"/>
</dbReference>
<accession>A0AAP9IHB4</accession>
<feature type="region of interest" description="Disordered" evidence="4">
    <location>
        <begin position="482"/>
        <end position="503"/>
    </location>
</feature>
<comment type="subcellular location">
    <subcellularLocation>
        <location evidence="1 3">Cell outer membrane</location>
        <topology evidence="1 3">Lipid-anchor</topology>
    </subcellularLocation>
</comment>
<dbReference type="Pfam" id="PF02321">
    <property type="entry name" value="OEP"/>
    <property type="match status" value="2"/>
</dbReference>
<dbReference type="InterPro" id="IPR003423">
    <property type="entry name" value="OMP_efflux"/>
</dbReference>
<dbReference type="RefSeq" id="WP_052012103.1">
    <property type="nucleotide sequence ID" value="NZ_CP046377.1"/>
</dbReference>
<dbReference type="EMBL" id="CP046377">
    <property type="protein sequence ID" value="QHQ24348.1"/>
    <property type="molecule type" value="Genomic_DNA"/>
</dbReference>
<dbReference type="InterPro" id="IPR010131">
    <property type="entry name" value="MdtP/NodT-like"/>
</dbReference>
<evidence type="ECO:0000313" key="8">
    <source>
        <dbReference type="Proteomes" id="UP001617714"/>
    </source>
</evidence>
<comment type="similarity">
    <text evidence="2 3">Belongs to the outer membrane factor (OMF) (TC 1.B.17) family.</text>
</comment>
<evidence type="ECO:0000256" key="1">
    <source>
        <dbReference type="ARBA" id="ARBA00004459"/>
    </source>
</evidence>
<protein>
    <submittedName>
        <fullName evidence="6">Efflux transporter outer membrane subunit</fullName>
    </submittedName>
</protein>
<dbReference type="NCBIfam" id="TIGR01845">
    <property type="entry name" value="outer_NodT"/>
    <property type="match status" value="1"/>
</dbReference>
<evidence type="ECO:0000313" key="5">
    <source>
        <dbReference type="EMBL" id="MFJ5323580.1"/>
    </source>
</evidence>
<name>A0AAP9IHB4_9GAMM</name>
<dbReference type="Gene3D" id="1.20.1600.10">
    <property type="entry name" value="Outer membrane efflux proteins (OEP)"/>
    <property type="match status" value="1"/>
</dbReference>
<evidence type="ECO:0000256" key="4">
    <source>
        <dbReference type="SAM" id="MobiDB-lite"/>
    </source>
</evidence>
<gene>
    <name evidence="5" type="ORF">ACIPSN_19940</name>
    <name evidence="6" type="ORF">GMX10_09905</name>
</gene>
<evidence type="ECO:0000256" key="2">
    <source>
        <dbReference type="ARBA" id="ARBA00007613"/>
    </source>
</evidence>
<reference evidence="6" key="2">
    <citation type="journal article" date="2022" name="Plant Pathol J">
        <title>Comparative Genomic Analysis of Pathogenic Factors of Pectobacterium Species Isolated in South Korea Using Whole-Genome Sequencing.</title>
        <authorList>
            <person name="Jee S."/>
            <person name="Kang I.J."/>
            <person name="Bak G."/>
            <person name="Kang S."/>
            <person name="Lee J."/>
            <person name="Heu S."/>
            <person name="Hwang I."/>
        </authorList>
    </citation>
    <scope>NUCLEOTIDE SEQUENCE</scope>
    <source>
        <strain evidence="6">PZ1</strain>
    </source>
</reference>
<reference evidence="7" key="1">
    <citation type="submission" date="2019-11" db="EMBL/GenBank/DDBJ databases">
        <authorList>
            <person name="Jee S."/>
        </authorList>
    </citation>
    <scope>NUCLEOTIDE SEQUENCE [LARGE SCALE GENOMIC DNA]</scope>
    <source>
        <strain evidence="7">PZ1</strain>
    </source>
</reference>
<keyword evidence="3" id="KW-0472">Membrane</keyword>
<dbReference type="PANTHER" id="PTHR30203">
    <property type="entry name" value="OUTER MEMBRANE CATION EFFLUX PROTEIN"/>
    <property type="match status" value="1"/>
</dbReference>